<evidence type="ECO:0000256" key="3">
    <source>
        <dbReference type="ARBA" id="ARBA00022525"/>
    </source>
</evidence>
<keyword evidence="9" id="KW-1185">Reference proteome</keyword>
<sequence>MRLRVKKSIYGASIVVTQTPLSHVVRLPLLSIIGPVYAQIAPVCKGSRTLNSQAELDRLSACVTFEGHLTLGPDFTSAQISGIQTIRGNLTAVNQTKLESLIAPNLSYVDGALIVTDAPNLISLSIPNLAYLGSIYLEDLPALPFVNTKQQIYPASSQFSQDIVIQRTGLETIGWIQFKSVSNARIIDNPQMNLIYLSLVSCQGTLEVRNNSQHASVIFSELRNAGNILIQDGVEKIDMPGLMGLQGSMILSNNTYSTLEFPNLTNVGEQVEDGGNYRYPYHFDMVPQIVIDSSMNHNLHNVSFPKLEWIYHHLIIKGSNSWTDLSGFPALQTVGRNITIDGDFTNIDFPQLKGWSNLTELTVNAPVSCNDFVHQKGIAHNNFTKLECNGVKYNTKTNTSGPASLGDGTDPEAEPERKMSDGAKAGVVVGVASAIGLAASAVLYYLRRNGCQWPWSHPPNRPISELPEAESSKAELYDDRMRPELGDGMPMAELEDGRMRPELEGSSSFIAELDGTPKLSPTTSDLTVFESTIPEIGEGRIR</sequence>
<keyword evidence="5" id="KW-0325">Glycoprotein</keyword>
<keyword evidence="2" id="KW-0134">Cell wall</keyword>
<dbReference type="SUPFAM" id="SSF52058">
    <property type="entry name" value="L domain-like"/>
    <property type="match status" value="2"/>
</dbReference>
<dbReference type="InterPro" id="IPR036941">
    <property type="entry name" value="Rcpt_L-dom_sf"/>
</dbReference>
<evidence type="ECO:0000256" key="5">
    <source>
        <dbReference type="ARBA" id="ARBA00023180"/>
    </source>
</evidence>
<evidence type="ECO:0000256" key="4">
    <source>
        <dbReference type="ARBA" id="ARBA00022729"/>
    </source>
</evidence>
<dbReference type="PANTHER" id="PTHR31018">
    <property type="entry name" value="SPORULATION-SPECIFIC PROTEIN-RELATED"/>
    <property type="match status" value="1"/>
</dbReference>
<evidence type="ECO:0000256" key="1">
    <source>
        <dbReference type="ARBA" id="ARBA00004191"/>
    </source>
</evidence>
<evidence type="ECO:0000256" key="7">
    <source>
        <dbReference type="SAM" id="Phobius"/>
    </source>
</evidence>
<keyword evidence="7" id="KW-0472">Membrane</keyword>
<dbReference type="InterPro" id="IPR051648">
    <property type="entry name" value="CWI-Assembly_Regulator"/>
</dbReference>
<dbReference type="Gene3D" id="3.80.20.20">
    <property type="entry name" value="Receptor L-domain"/>
    <property type="match status" value="1"/>
</dbReference>
<keyword evidence="4" id="KW-0732">Signal</keyword>
<protein>
    <submittedName>
        <fullName evidence="8">Cell surface GPI-anchored protein</fullName>
    </submittedName>
</protein>
<feature type="region of interest" description="Disordered" evidence="6">
    <location>
        <begin position="396"/>
        <end position="419"/>
    </location>
</feature>
<comment type="caution">
    <text evidence="8">The sequence shown here is derived from an EMBL/GenBank/DDBJ whole genome shotgun (WGS) entry which is preliminary data.</text>
</comment>
<proteinExistence type="predicted"/>
<keyword evidence="3" id="KW-0964">Secreted</keyword>
<feature type="transmembrane region" description="Helical" evidence="7">
    <location>
        <begin position="425"/>
        <end position="446"/>
    </location>
</feature>
<dbReference type="EMBL" id="JAQGDS010000007">
    <property type="protein sequence ID" value="KAJ6258864.1"/>
    <property type="molecule type" value="Genomic_DNA"/>
</dbReference>
<dbReference type="PANTHER" id="PTHR31018:SF3">
    <property type="entry name" value="RECEPTOR PROTEIN-TYROSINE KINASE"/>
    <property type="match status" value="1"/>
</dbReference>
<evidence type="ECO:0000256" key="6">
    <source>
        <dbReference type="SAM" id="MobiDB-lite"/>
    </source>
</evidence>
<evidence type="ECO:0000313" key="8">
    <source>
        <dbReference type="EMBL" id="KAJ6258864.1"/>
    </source>
</evidence>
<reference evidence="8" key="1">
    <citation type="submission" date="2023-01" db="EMBL/GenBank/DDBJ databases">
        <title>The chitinases involved in constricting ring structure development in the nematode-trapping fungus Drechslerella dactyloides.</title>
        <authorList>
            <person name="Wang R."/>
            <person name="Zhang L."/>
            <person name="Tang P."/>
            <person name="Li S."/>
            <person name="Liang L."/>
        </authorList>
    </citation>
    <scope>NUCLEOTIDE SEQUENCE</scope>
    <source>
        <strain evidence="8">YMF1.00031</strain>
    </source>
</reference>
<comment type="subcellular location">
    <subcellularLocation>
        <location evidence="1">Secreted</location>
        <location evidence="1">Cell wall</location>
    </subcellularLocation>
</comment>
<dbReference type="AlphaFoldDB" id="A0AAD6NHV3"/>
<organism evidence="8 9">
    <name type="scientific">Drechslerella dactyloides</name>
    <name type="common">Nematode-trapping fungus</name>
    <name type="synonym">Arthrobotrys dactyloides</name>
    <dbReference type="NCBI Taxonomy" id="74499"/>
    <lineage>
        <taxon>Eukaryota</taxon>
        <taxon>Fungi</taxon>
        <taxon>Dikarya</taxon>
        <taxon>Ascomycota</taxon>
        <taxon>Pezizomycotina</taxon>
        <taxon>Orbiliomycetes</taxon>
        <taxon>Orbiliales</taxon>
        <taxon>Orbiliaceae</taxon>
        <taxon>Drechslerella</taxon>
    </lineage>
</organism>
<keyword evidence="7" id="KW-1133">Transmembrane helix</keyword>
<evidence type="ECO:0000313" key="9">
    <source>
        <dbReference type="Proteomes" id="UP001221413"/>
    </source>
</evidence>
<accession>A0AAD6NHV3</accession>
<name>A0AAD6NHV3_DREDA</name>
<gene>
    <name evidence="8" type="ORF">Dda_5759</name>
</gene>
<keyword evidence="7" id="KW-0812">Transmembrane</keyword>
<evidence type="ECO:0000256" key="2">
    <source>
        <dbReference type="ARBA" id="ARBA00022512"/>
    </source>
</evidence>
<dbReference type="Proteomes" id="UP001221413">
    <property type="component" value="Unassembled WGS sequence"/>
</dbReference>